<dbReference type="AlphaFoldDB" id="A0AA96WQ62"/>
<dbReference type="RefSeq" id="WP_316436785.1">
    <property type="nucleotide sequence ID" value="NZ_CP053587.1"/>
</dbReference>
<proteinExistence type="predicted"/>
<gene>
    <name evidence="1" type="ORF">HJG54_30055</name>
</gene>
<protein>
    <submittedName>
        <fullName evidence="1">Uncharacterized protein</fullName>
    </submittedName>
</protein>
<sequence length="222" mass="26281">MAFSHLIAPIYRFVSRLDAQPAWQWWEDRRALRLKRQAEQIRDDLLQELFTMRRSLELAAPDQFSKASPGWLDQVEKLQRSLEQLGHQISSPYIEESLPLALQYLLKQWENRYPEVRMTIDLPSHWQQQPEHNRLVITILDELLQLVLPPHAVSFQVKLACHQTAAELMIQVNYPNLATSSKVCHLVELTYLERVFQMLLSGQSDHWLQREVIIWHFGWQLP</sequence>
<reference evidence="1" key="1">
    <citation type="submission" date="2020-05" db="EMBL/GenBank/DDBJ databases">
        <authorList>
            <person name="Zhu T."/>
            <person name="Keshari N."/>
            <person name="Lu X."/>
        </authorList>
    </citation>
    <scope>NUCLEOTIDE SEQUENCE</scope>
    <source>
        <strain evidence="1">NK1-12</strain>
    </source>
</reference>
<evidence type="ECO:0000313" key="1">
    <source>
        <dbReference type="EMBL" id="WNZ27156.1"/>
    </source>
</evidence>
<name>A0AA96WQ62_9CYAN</name>
<organism evidence="1">
    <name type="scientific">Leptolyngbya sp. NK1-12</name>
    <dbReference type="NCBI Taxonomy" id="2547451"/>
    <lineage>
        <taxon>Bacteria</taxon>
        <taxon>Bacillati</taxon>
        <taxon>Cyanobacteriota</taxon>
        <taxon>Cyanophyceae</taxon>
        <taxon>Leptolyngbyales</taxon>
        <taxon>Leptolyngbyaceae</taxon>
        <taxon>Leptolyngbya group</taxon>
        <taxon>Leptolyngbya</taxon>
    </lineage>
</organism>
<accession>A0AA96WQ62</accession>
<dbReference type="EMBL" id="CP053587">
    <property type="protein sequence ID" value="WNZ27156.1"/>
    <property type="molecule type" value="Genomic_DNA"/>
</dbReference>